<sequence>MNIKLKIVFCFIVITACTALTVSAGSPRYYSPFSLTTVLPMFLVYSSGISGVTLSFIAAIPNALVFLISTLSLTEQDSKLTKPFTIFCAITILFSIAFFVVSFSYGVTYQGLSHTVLMCIFSGTFIAAIFAAFKLNNQNPNINNALAFRVLFFSWVGWVAFPWLGEMI</sequence>
<reference evidence="2 3" key="1">
    <citation type="submission" date="2021-03" db="EMBL/GenBank/DDBJ databases">
        <title>Novel species identification of genus Shewanella.</title>
        <authorList>
            <person name="Liu G."/>
            <person name="Zhang Q."/>
        </authorList>
    </citation>
    <scope>NUCLEOTIDE SEQUENCE [LARGE SCALE GENOMIC DNA]</scope>
    <source>
        <strain evidence="2 3">FJAT-51800</strain>
    </source>
</reference>
<keyword evidence="1" id="KW-0472">Membrane</keyword>
<dbReference type="PROSITE" id="PS51257">
    <property type="entry name" value="PROKAR_LIPOPROTEIN"/>
    <property type="match status" value="1"/>
</dbReference>
<proteinExistence type="predicted"/>
<feature type="transmembrane region" description="Helical" evidence="1">
    <location>
        <begin position="145"/>
        <end position="164"/>
    </location>
</feature>
<keyword evidence="1" id="KW-0812">Transmembrane</keyword>
<evidence type="ECO:0000256" key="1">
    <source>
        <dbReference type="SAM" id="Phobius"/>
    </source>
</evidence>
<feature type="transmembrane region" description="Helical" evidence="1">
    <location>
        <begin position="48"/>
        <end position="72"/>
    </location>
</feature>
<keyword evidence="1" id="KW-1133">Transmembrane helix</keyword>
<dbReference type="EMBL" id="CP071503">
    <property type="protein sequence ID" value="QSX32469.1"/>
    <property type="molecule type" value="Genomic_DNA"/>
</dbReference>
<name>A0ABX7QM54_9GAMM</name>
<dbReference type="RefSeq" id="WP_207353713.1">
    <property type="nucleotide sequence ID" value="NZ_CP071503.1"/>
</dbReference>
<organism evidence="2 3">
    <name type="scientific">Shewanella avicenniae</name>
    <dbReference type="NCBI Taxonomy" id="2814294"/>
    <lineage>
        <taxon>Bacteria</taxon>
        <taxon>Pseudomonadati</taxon>
        <taxon>Pseudomonadota</taxon>
        <taxon>Gammaproteobacteria</taxon>
        <taxon>Alteromonadales</taxon>
        <taxon>Shewanellaceae</taxon>
        <taxon>Shewanella</taxon>
    </lineage>
</organism>
<accession>A0ABX7QM54</accession>
<feature type="transmembrane region" description="Helical" evidence="1">
    <location>
        <begin position="84"/>
        <end position="105"/>
    </location>
</feature>
<protein>
    <submittedName>
        <fullName evidence="2">Uncharacterized protein</fullName>
    </submittedName>
</protein>
<evidence type="ECO:0000313" key="3">
    <source>
        <dbReference type="Proteomes" id="UP000662770"/>
    </source>
</evidence>
<feature type="transmembrane region" description="Helical" evidence="1">
    <location>
        <begin position="111"/>
        <end position="133"/>
    </location>
</feature>
<keyword evidence="3" id="KW-1185">Reference proteome</keyword>
<gene>
    <name evidence="2" type="ORF">JYB87_11895</name>
</gene>
<evidence type="ECO:0000313" key="2">
    <source>
        <dbReference type="EMBL" id="QSX32469.1"/>
    </source>
</evidence>
<dbReference type="Proteomes" id="UP000662770">
    <property type="component" value="Chromosome"/>
</dbReference>